<keyword evidence="1" id="KW-0812">Transmembrane</keyword>
<evidence type="ECO:0008006" key="4">
    <source>
        <dbReference type="Google" id="ProtNLM"/>
    </source>
</evidence>
<reference evidence="2 3" key="1">
    <citation type="submission" date="2023-01" db="EMBL/GenBank/DDBJ databases">
        <title>Novel diversity within Roseofilum (Cyanobacteria; Desertifilaceae) from marine benthic mats with descriptions of four novel species.</title>
        <authorList>
            <person name="Wang Y."/>
            <person name="Berthold D.E."/>
            <person name="Hu J."/>
            <person name="Lefler F.W."/>
            <person name="Laughinghouse H.D. IV."/>
        </authorList>
    </citation>
    <scope>NUCLEOTIDE SEQUENCE [LARGE SCALE GENOMIC DNA]</scope>
    <source>
        <strain evidence="2 3">BLCC-M114</strain>
    </source>
</reference>
<keyword evidence="1" id="KW-0472">Membrane</keyword>
<evidence type="ECO:0000313" key="3">
    <source>
        <dbReference type="Proteomes" id="UP001235849"/>
    </source>
</evidence>
<gene>
    <name evidence="2" type="ORF">PMG25_00415</name>
</gene>
<feature type="transmembrane region" description="Helical" evidence="1">
    <location>
        <begin position="69"/>
        <end position="87"/>
    </location>
</feature>
<protein>
    <recommendedName>
        <fullName evidence="4">LPXTG cell wall anchor domain-containing protein</fullName>
    </recommendedName>
</protein>
<proteinExistence type="predicted"/>
<comment type="caution">
    <text evidence="2">The sequence shown here is derived from an EMBL/GenBank/DDBJ whole genome shotgun (WGS) entry which is preliminary data.</text>
</comment>
<accession>A0ABT7B1Y4</accession>
<organism evidence="2 3">
    <name type="scientific">Roseofilum capinflatum BLCC-M114</name>
    <dbReference type="NCBI Taxonomy" id="3022440"/>
    <lineage>
        <taxon>Bacteria</taxon>
        <taxon>Bacillati</taxon>
        <taxon>Cyanobacteriota</taxon>
        <taxon>Cyanophyceae</taxon>
        <taxon>Desertifilales</taxon>
        <taxon>Desertifilaceae</taxon>
        <taxon>Roseofilum</taxon>
        <taxon>Roseofilum capinflatum</taxon>
    </lineage>
</organism>
<name>A0ABT7B1Y4_9CYAN</name>
<keyword evidence="1" id="KW-1133">Transmembrane helix</keyword>
<sequence length="91" mass="10479">MIYNLITLAALKSGVSRFKVTDIDYFIGDTEETYFPIQLAFDKNVGSFKMRPIVTEEEKKKQKVPESNSVWGLIGLGVFGVWKFMVLRNRK</sequence>
<keyword evidence="3" id="KW-1185">Reference proteome</keyword>
<evidence type="ECO:0000256" key="1">
    <source>
        <dbReference type="SAM" id="Phobius"/>
    </source>
</evidence>
<dbReference type="EMBL" id="JAQOSO010000001">
    <property type="protein sequence ID" value="MDJ1172551.1"/>
    <property type="molecule type" value="Genomic_DNA"/>
</dbReference>
<evidence type="ECO:0000313" key="2">
    <source>
        <dbReference type="EMBL" id="MDJ1172551.1"/>
    </source>
</evidence>
<dbReference type="RefSeq" id="WP_283764939.1">
    <property type="nucleotide sequence ID" value="NZ_JAQOSO010000001.1"/>
</dbReference>
<dbReference type="Proteomes" id="UP001235849">
    <property type="component" value="Unassembled WGS sequence"/>
</dbReference>